<protein>
    <submittedName>
        <fullName evidence="1">Uncharacterized protein</fullName>
    </submittedName>
</protein>
<dbReference type="EMBL" id="CM042036">
    <property type="protein sequence ID" value="KAI3744988.1"/>
    <property type="molecule type" value="Genomic_DNA"/>
</dbReference>
<proteinExistence type="predicted"/>
<name>A0ACB9DES7_9ASTR</name>
<accession>A0ACB9DES7</accession>
<keyword evidence="2" id="KW-1185">Reference proteome</keyword>
<comment type="caution">
    <text evidence="1">The sequence shown here is derived from an EMBL/GenBank/DDBJ whole genome shotgun (WGS) entry which is preliminary data.</text>
</comment>
<sequence>MFDDLLMLLNSFYNAKSLTLSSSIVHLLSLFPDELVNQCSPFRDLKCLKLDFSLFCNQNLFEGPRRLLIESLELVPGVKAYLLQKSHNAKCTVIYPKLEIF</sequence>
<gene>
    <name evidence="1" type="ORF">L1987_58087</name>
</gene>
<reference evidence="1 2" key="2">
    <citation type="journal article" date="2022" name="Mol. Ecol. Resour.">
        <title>The genomes of chicory, endive, great burdock and yacon provide insights into Asteraceae paleo-polyploidization history and plant inulin production.</title>
        <authorList>
            <person name="Fan W."/>
            <person name="Wang S."/>
            <person name="Wang H."/>
            <person name="Wang A."/>
            <person name="Jiang F."/>
            <person name="Liu H."/>
            <person name="Zhao H."/>
            <person name="Xu D."/>
            <person name="Zhang Y."/>
        </authorList>
    </citation>
    <scope>NUCLEOTIDE SEQUENCE [LARGE SCALE GENOMIC DNA]</scope>
    <source>
        <strain evidence="2">cv. Yunnan</strain>
        <tissue evidence="1">Leaves</tissue>
    </source>
</reference>
<evidence type="ECO:0000313" key="2">
    <source>
        <dbReference type="Proteomes" id="UP001056120"/>
    </source>
</evidence>
<dbReference type="Proteomes" id="UP001056120">
    <property type="component" value="Linkage Group LG19"/>
</dbReference>
<organism evidence="1 2">
    <name type="scientific">Smallanthus sonchifolius</name>
    <dbReference type="NCBI Taxonomy" id="185202"/>
    <lineage>
        <taxon>Eukaryota</taxon>
        <taxon>Viridiplantae</taxon>
        <taxon>Streptophyta</taxon>
        <taxon>Embryophyta</taxon>
        <taxon>Tracheophyta</taxon>
        <taxon>Spermatophyta</taxon>
        <taxon>Magnoliopsida</taxon>
        <taxon>eudicotyledons</taxon>
        <taxon>Gunneridae</taxon>
        <taxon>Pentapetalae</taxon>
        <taxon>asterids</taxon>
        <taxon>campanulids</taxon>
        <taxon>Asterales</taxon>
        <taxon>Asteraceae</taxon>
        <taxon>Asteroideae</taxon>
        <taxon>Heliantheae alliance</taxon>
        <taxon>Millerieae</taxon>
        <taxon>Smallanthus</taxon>
    </lineage>
</organism>
<reference evidence="2" key="1">
    <citation type="journal article" date="2022" name="Mol. Ecol. Resour.">
        <title>The genomes of chicory, endive, great burdock and yacon provide insights into Asteraceae palaeo-polyploidization history and plant inulin production.</title>
        <authorList>
            <person name="Fan W."/>
            <person name="Wang S."/>
            <person name="Wang H."/>
            <person name="Wang A."/>
            <person name="Jiang F."/>
            <person name="Liu H."/>
            <person name="Zhao H."/>
            <person name="Xu D."/>
            <person name="Zhang Y."/>
        </authorList>
    </citation>
    <scope>NUCLEOTIDE SEQUENCE [LARGE SCALE GENOMIC DNA]</scope>
    <source>
        <strain evidence="2">cv. Yunnan</strain>
    </source>
</reference>
<evidence type="ECO:0000313" key="1">
    <source>
        <dbReference type="EMBL" id="KAI3744988.1"/>
    </source>
</evidence>